<protein>
    <submittedName>
        <fullName evidence="1">Unnamed protein product</fullName>
    </submittedName>
</protein>
<proteinExistence type="predicted"/>
<dbReference type="EMBL" id="BSXS01004915">
    <property type="protein sequence ID" value="GME83687.1"/>
    <property type="molecule type" value="Genomic_DNA"/>
</dbReference>
<reference evidence="1" key="1">
    <citation type="submission" date="2023-04" db="EMBL/GenBank/DDBJ databases">
        <title>Ambrosiozyma monospora NBRC 10751.</title>
        <authorList>
            <person name="Ichikawa N."/>
            <person name="Sato H."/>
            <person name="Tonouchi N."/>
        </authorList>
    </citation>
    <scope>NUCLEOTIDE SEQUENCE</scope>
    <source>
        <strain evidence="1">NBRC 10751</strain>
    </source>
</reference>
<name>A0ACB5TAJ0_AMBMO</name>
<evidence type="ECO:0000313" key="1">
    <source>
        <dbReference type="EMBL" id="GME83687.1"/>
    </source>
</evidence>
<keyword evidence="2" id="KW-1185">Reference proteome</keyword>
<accession>A0ACB5TAJ0</accession>
<gene>
    <name evidence="1" type="ORF">Amon02_000633200</name>
</gene>
<evidence type="ECO:0000313" key="2">
    <source>
        <dbReference type="Proteomes" id="UP001165064"/>
    </source>
</evidence>
<comment type="caution">
    <text evidence="1">The sequence shown here is derived from an EMBL/GenBank/DDBJ whole genome shotgun (WGS) entry which is preliminary data.</text>
</comment>
<organism evidence="1 2">
    <name type="scientific">Ambrosiozyma monospora</name>
    <name type="common">Yeast</name>
    <name type="synonym">Endomycopsis monosporus</name>
    <dbReference type="NCBI Taxonomy" id="43982"/>
    <lineage>
        <taxon>Eukaryota</taxon>
        <taxon>Fungi</taxon>
        <taxon>Dikarya</taxon>
        <taxon>Ascomycota</taxon>
        <taxon>Saccharomycotina</taxon>
        <taxon>Pichiomycetes</taxon>
        <taxon>Pichiales</taxon>
        <taxon>Pichiaceae</taxon>
        <taxon>Ambrosiozyma</taxon>
    </lineage>
</organism>
<sequence length="101" mass="11924">MEVLPELRQIEKEYQQPGKFFDSLRLDEKSNPPLLKLRTLELKDFNVSVAVKGWFYEKDSQDVDDVSVQFFPTFEGLANEISERFRAVWASELINRINRLN</sequence>
<dbReference type="Proteomes" id="UP001165064">
    <property type="component" value="Unassembled WGS sequence"/>
</dbReference>